<evidence type="ECO:0000313" key="3">
    <source>
        <dbReference type="EMBL" id="PZX59384.1"/>
    </source>
</evidence>
<dbReference type="AlphaFoldDB" id="A0A2W7RG41"/>
<dbReference type="InterPro" id="IPR027791">
    <property type="entry name" value="Galactosyl_T_C"/>
</dbReference>
<accession>A0A2W7RG41</accession>
<feature type="domain" description="Galactosyltransferase C-terminal" evidence="2">
    <location>
        <begin position="162"/>
        <end position="212"/>
    </location>
</feature>
<reference evidence="4 6" key="2">
    <citation type="submission" date="2019-08" db="EMBL/GenBank/DDBJ databases">
        <title>Genome of Algoriphagus ratkowskyi IC026.</title>
        <authorList>
            <person name="Bowman J.P."/>
        </authorList>
    </citation>
    <scope>NUCLEOTIDE SEQUENCE [LARGE SCALE GENOMIC DNA]</scope>
    <source>
        <strain evidence="4 6">IC026</strain>
    </source>
</reference>
<gene>
    <name evidence="4" type="ORF">ESW18_11115</name>
    <name evidence="3" type="ORF">LV84_01415</name>
</gene>
<evidence type="ECO:0000313" key="4">
    <source>
        <dbReference type="EMBL" id="TXD77353.1"/>
    </source>
</evidence>
<evidence type="ECO:0000313" key="5">
    <source>
        <dbReference type="Proteomes" id="UP000249115"/>
    </source>
</evidence>
<evidence type="ECO:0000259" key="2">
    <source>
        <dbReference type="Pfam" id="PF02709"/>
    </source>
</evidence>
<dbReference type="Pfam" id="PF02709">
    <property type="entry name" value="Glyco_transf_7C"/>
    <property type="match status" value="1"/>
</dbReference>
<dbReference type="GO" id="GO:0016757">
    <property type="term" value="F:glycosyltransferase activity"/>
    <property type="evidence" value="ECO:0007669"/>
    <property type="project" value="UniProtKB-KW"/>
</dbReference>
<keyword evidence="1 3" id="KW-0808">Transferase</keyword>
<dbReference type="RefSeq" id="WP_086501277.1">
    <property type="nucleotide sequence ID" value="NZ_MSSV01000007.1"/>
</dbReference>
<dbReference type="InterPro" id="IPR029044">
    <property type="entry name" value="Nucleotide-diphossugar_trans"/>
</dbReference>
<keyword evidence="6" id="KW-1185">Reference proteome</keyword>
<sequence length="257" mass="30462">MEKINLRDFTFLIPLRIDSVNRLENTLVTIDYILTNFDTKIHVLESSARNTRLLSRLLPKEVNYEFIEDLDNIFHRTLYINQLVKLVETEYIIVWDTDIIIPINQINKSVDLLRKGEVDFVTPFKDKFLDTSIVLRDLYIKTQNIGILEMHQGKMKPLYNPNPVGGAFLAHRQTYIKAGMENEKFYGWGREDGDRVNRWKILGHRHQHIEGVLYHLTHERGENSDYHSPNQYSRKMVELYRSIAMSKVELQDEIKKW</sequence>
<reference evidence="3 5" key="1">
    <citation type="submission" date="2018-06" db="EMBL/GenBank/DDBJ databases">
        <title>Genomic Encyclopedia of Archaeal and Bacterial Type Strains, Phase II (KMG-II): from individual species to whole genera.</title>
        <authorList>
            <person name="Goeker M."/>
        </authorList>
    </citation>
    <scope>NUCLEOTIDE SEQUENCE [LARGE SCALE GENOMIC DNA]</scope>
    <source>
        <strain evidence="3 5">DSM 22686</strain>
    </source>
</reference>
<dbReference type="EMBL" id="VORV01000007">
    <property type="protein sequence ID" value="TXD77353.1"/>
    <property type="molecule type" value="Genomic_DNA"/>
</dbReference>
<proteinExistence type="predicted"/>
<dbReference type="Proteomes" id="UP000321927">
    <property type="component" value="Unassembled WGS sequence"/>
</dbReference>
<name>A0A2W7RG41_9BACT</name>
<dbReference type="EMBL" id="QKZU01000004">
    <property type="protein sequence ID" value="PZX59384.1"/>
    <property type="molecule type" value="Genomic_DNA"/>
</dbReference>
<dbReference type="OrthoDB" id="7295299at2"/>
<dbReference type="Gene3D" id="3.90.550.10">
    <property type="entry name" value="Spore Coat Polysaccharide Biosynthesis Protein SpsA, Chain A"/>
    <property type="match status" value="1"/>
</dbReference>
<evidence type="ECO:0000313" key="6">
    <source>
        <dbReference type="Proteomes" id="UP000321927"/>
    </source>
</evidence>
<evidence type="ECO:0000256" key="1">
    <source>
        <dbReference type="ARBA" id="ARBA00022679"/>
    </source>
</evidence>
<dbReference type="SUPFAM" id="SSF53448">
    <property type="entry name" value="Nucleotide-diphospho-sugar transferases"/>
    <property type="match status" value="1"/>
</dbReference>
<comment type="caution">
    <text evidence="3">The sequence shown here is derived from an EMBL/GenBank/DDBJ whole genome shotgun (WGS) entry which is preliminary data.</text>
</comment>
<keyword evidence="3" id="KW-0328">Glycosyltransferase</keyword>
<organism evidence="3 5">
    <name type="scientific">Algoriphagus ratkowskyi</name>
    <dbReference type="NCBI Taxonomy" id="57028"/>
    <lineage>
        <taxon>Bacteria</taxon>
        <taxon>Pseudomonadati</taxon>
        <taxon>Bacteroidota</taxon>
        <taxon>Cytophagia</taxon>
        <taxon>Cytophagales</taxon>
        <taxon>Cyclobacteriaceae</taxon>
        <taxon>Algoriphagus</taxon>
    </lineage>
</organism>
<dbReference type="Proteomes" id="UP000249115">
    <property type="component" value="Unassembled WGS sequence"/>
</dbReference>
<protein>
    <submittedName>
        <fullName evidence="3">Galactosyltransferase-like protein</fullName>
    </submittedName>
</protein>